<sequence>MFVRFQTNNGKAVGVVAQSVVLAQRAIQNYGGRFVGIARKIWDLSPSAPMEEAVVVFWFESIQDARSFFVSDPRMKQPDFPAPAGFCEAWAVVRFYTPPNELSYNTFMISEAQLNRGVEYMSYKEYFARRFAQLLLDHDAQPFVVQSVGAEFIRRYYVPHDTIVTVHLFKDPAHLAEVMRDPRWHELKGIQHEMVTEHCSVFTIDPRACP</sequence>
<evidence type="ECO:0008006" key="3">
    <source>
        <dbReference type="Google" id="ProtNLM"/>
    </source>
</evidence>
<evidence type="ECO:0000313" key="1">
    <source>
        <dbReference type="EMBL" id="KAK7498919.1"/>
    </source>
</evidence>
<gene>
    <name evidence="1" type="ORF">BaRGS_00009728</name>
</gene>
<reference evidence="1 2" key="1">
    <citation type="journal article" date="2023" name="Sci. Data">
        <title>Genome assembly of the Korean intertidal mud-creeper Batillaria attramentaria.</title>
        <authorList>
            <person name="Patra A.K."/>
            <person name="Ho P.T."/>
            <person name="Jun S."/>
            <person name="Lee S.J."/>
            <person name="Kim Y."/>
            <person name="Won Y.J."/>
        </authorList>
    </citation>
    <scope>NUCLEOTIDE SEQUENCE [LARGE SCALE GENOMIC DNA]</scope>
    <source>
        <strain evidence="1">Wonlab-2016</strain>
    </source>
</reference>
<proteinExistence type="predicted"/>
<dbReference type="AlphaFoldDB" id="A0ABD0LHG7"/>
<accession>A0ABD0LHG7</accession>
<organism evidence="1 2">
    <name type="scientific">Batillaria attramentaria</name>
    <dbReference type="NCBI Taxonomy" id="370345"/>
    <lineage>
        <taxon>Eukaryota</taxon>
        <taxon>Metazoa</taxon>
        <taxon>Spiralia</taxon>
        <taxon>Lophotrochozoa</taxon>
        <taxon>Mollusca</taxon>
        <taxon>Gastropoda</taxon>
        <taxon>Caenogastropoda</taxon>
        <taxon>Sorbeoconcha</taxon>
        <taxon>Cerithioidea</taxon>
        <taxon>Batillariidae</taxon>
        <taxon>Batillaria</taxon>
    </lineage>
</organism>
<protein>
    <recommendedName>
        <fullName evidence="3">DUF1330 domain-containing protein</fullName>
    </recommendedName>
</protein>
<dbReference type="Proteomes" id="UP001519460">
    <property type="component" value="Unassembled WGS sequence"/>
</dbReference>
<evidence type="ECO:0000313" key="2">
    <source>
        <dbReference type="Proteomes" id="UP001519460"/>
    </source>
</evidence>
<keyword evidence="2" id="KW-1185">Reference proteome</keyword>
<name>A0ABD0LHG7_9CAEN</name>
<comment type="caution">
    <text evidence="1">The sequence shown here is derived from an EMBL/GenBank/DDBJ whole genome shotgun (WGS) entry which is preliminary data.</text>
</comment>
<dbReference type="EMBL" id="JACVVK020000047">
    <property type="protein sequence ID" value="KAK7498919.1"/>
    <property type="molecule type" value="Genomic_DNA"/>
</dbReference>